<protein>
    <submittedName>
        <fullName evidence="2">Proliferating cell nuclear antigen</fullName>
    </submittedName>
</protein>
<name>A0AC35F1A5_9BILA</name>
<dbReference type="Proteomes" id="UP000887580">
    <property type="component" value="Unplaced"/>
</dbReference>
<evidence type="ECO:0000313" key="2">
    <source>
        <dbReference type="WBParaSite" id="PS1159_v2.g12714.t1"/>
    </source>
</evidence>
<evidence type="ECO:0000313" key="1">
    <source>
        <dbReference type="Proteomes" id="UP000887580"/>
    </source>
</evidence>
<accession>A0AC35F1A5</accession>
<proteinExistence type="predicted"/>
<organism evidence="1 2">
    <name type="scientific">Panagrolaimus sp. PS1159</name>
    <dbReference type="NCBI Taxonomy" id="55785"/>
    <lineage>
        <taxon>Eukaryota</taxon>
        <taxon>Metazoa</taxon>
        <taxon>Ecdysozoa</taxon>
        <taxon>Nematoda</taxon>
        <taxon>Chromadorea</taxon>
        <taxon>Rhabditida</taxon>
        <taxon>Tylenchina</taxon>
        <taxon>Panagrolaimomorpha</taxon>
        <taxon>Panagrolaimoidea</taxon>
        <taxon>Panagrolaimidae</taxon>
        <taxon>Panagrolaimus</taxon>
    </lineage>
</organism>
<dbReference type="WBParaSite" id="PS1159_v2.g12714.t1">
    <property type="protein sequence ID" value="PS1159_v2.g12714.t1"/>
    <property type="gene ID" value="PS1159_v2.g12714"/>
</dbReference>
<sequence length="275" mass="31821">MRFSALIDDPESFNDLSLAATSAVHFSENETITLKILPDAIYFVCRTELRHTGYFMEIRLSETEIFSSYRMEGASTENNHIVMTMIGSEFVRLVKEVKDKVRLKLVKRNNQPMLNAEVKNEEDLSKFFPVTICKSTEIVDFLTPTINAPIVGLFIKQIDTFKDIIEAFIALNIETVEMKLYPEGELHIKGETESNSQYRIIFDELTFMEEIEGAEESDVFRIRVNDVYKFLGCIPAETKRFSIRVTDLNQIVICVKHSNLEYYFYMSSVIPDSFY</sequence>
<reference evidence="2" key="1">
    <citation type="submission" date="2022-11" db="UniProtKB">
        <authorList>
            <consortium name="WormBaseParasite"/>
        </authorList>
    </citation>
    <scope>IDENTIFICATION</scope>
</reference>